<dbReference type="GO" id="GO:0005576">
    <property type="term" value="C:extracellular region"/>
    <property type="evidence" value="ECO:0007669"/>
    <property type="project" value="UniProtKB-SubCell"/>
</dbReference>
<dbReference type="GO" id="GO:0004567">
    <property type="term" value="F:beta-mannosidase activity"/>
    <property type="evidence" value="ECO:0007669"/>
    <property type="project" value="UniProtKB-EC"/>
</dbReference>
<evidence type="ECO:0000256" key="11">
    <source>
        <dbReference type="ARBA" id="ARBA00023228"/>
    </source>
</evidence>
<reference evidence="21 22" key="1">
    <citation type="submission" date="2014-08" db="EMBL/GenBank/DDBJ databases">
        <authorList>
            <person name="Wibberg D."/>
        </authorList>
    </citation>
    <scope>NUCLEOTIDE SEQUENCE [LARGE SCALE GENOMIC DNA]</scope>
    <source>
        <strain evidence="22">ING2-E5B</strain>
    </source>
</reference>
<dbReference type="SUPFAM" id="SSF49785">
    <property type="entry name" value="Galactose-binding domain-like"/>
    <property type="match status" value="1"/>
</dbReference>
<dbReference type="HOGENOM" id="CLU_005015_3_2_10"/>
<dbReference type="STRING" id="1562970.ING2E5B_0827"/>
<feature type="chain" id="PRO_5001932977" description="Beta-mannosidase B" evidence="16">
    <location>
        <begin position="19"/>
        <end position="857"/>
    </location>
</feature>
<dbReference type="Gene3D" id="2.60.120.260">
    <property type="entry name" value="Galactose-binding domain-like"/>
    <property type="match status" value="1"/>
</dbReference>
<dbReference type="Pfam" id="PF22666">
    <property type="entry name" value="Glyco_hydro_2_N2"/>
    <property type="match status" value="1"/>
</dbReference>
<dbReference type="EMBL" id="LN515532">
    <property type="protein sequence ID" value="CEA15591.1"/>
    <property type="molecule type" value="Genomic_DNA"/>
</dbReference>
<evidence type="ECO:0000256" key="14">
    <source>
        <dbReference type="ARBA" id="ARBA00041069"/>
    </source>
</evidence>
<accession>A0A098BZI9</accession>
<comment type="similarity">
    <text evidence="13">Belongs to the glycosyl hydrolase 2 family. Beta-mannosidase B subfamily.</text>
</comment>
<dbReference type="InterPro" id="IPR050887">
    <property type="entry name" value="Beta-mannosidase_GH2"/>
</dbReference>
<feature type="domain" description="Glycoside hydrolase family 2 immunoglobulin-like beta-sandwich" evidence="17">
    <location>
        <begin position="219"/>
        <end position="327"/>
    </location>
</feature>
<dbReference type="PANTHER" id="PTHR43730">
    <property type="entry name" value="BETA-MANNOSIDASE"/>
    <property type="match status" value="1"/>
</dbReference>
<dbReference type="OrthoDB" id="9801077at2"/>
<feature type="domain" description="Mannosidase Ig/CBM-like" evidence="19">
    <location>
        <begin position="684"/>
        <end position="770"/>
    </location>
</feature>
<dbReference type="Proteomes" id="UP000032417">
    <property type="component" value="Chromosome 1"/>
</dbReference>
<dbReference type="InterPro" id="IPR013783">
    <property type="entry name" value="Ig-like_fold"/>
</dbReference>
<feature type="signal peptide" evidence="16">
    <location>
        <begin position="1"/>
        <end position="18"/>
    </location>
</feature>
<evidence type="ECO:0000256" key="3">
    <source>
        <dbReference type="ARBA" id="ARBA00004613"/>
    </source>
</evidence>
<evidence type="ECO:0000256" key="5">
    <source>
        <dbReference type="ARBA" id="ARBA00011738"/>
    </source>
</evidence>
<evidence type="ECO:0000256" key="10">
    <source>
        <dbReference type="ARBA" id="ARBA00023180"/>
    </source>
</evidence>
<sequence>MRKIIILLLFTIPTLLMAQQSEVLQLNEGWQFSQVADTNQNKENVSWYDAEVPGSVQRDLIRLGVLPDPYYGTNEKLIQWVEDKNWDFRKTFVVTAEQLQYDDAVIFFEGLDTHADVFLNGSRILQTENMFIGHKVSVKNMLREGENKLYIRFYSPIERMMPARESFGYEYPAGNDHRDEKLSVYNRKAPYHFGWDWGIRIVQMGIWKPVSLHLYNSASIEDYYVKQVSIDSELAETEHQVELFSYNEKQIEATLSIEYSVDDNINFIEEQVGLMPGWNNFSIPLKINNPKLWMPVNWGDQNMYDFKVKLIVDNEVIAEKTVRTGLRSIRHIFEEDEHGKSYYFEVNGIPIFAKGSNYIPGEILTTQQDEEYYERFFDNLAGANMNFVRVWGGGIYENEEFYRQADERGILVWQDFIFGCVAYPSDDNFLANVREEAIYNIKRLRNHPSLAYWCGNNEVWEGLNFWGWGKTVPKEIMDGWFKGYDLTFRELLPSLVSEYDGTRDYVHGSPDVANWGRPDLFNTGDVHDWGLWYGELPFEAMADRLPRFASEFGFQSFPEMKTIKTFAEPDQWSLESEVMTVHQKASTGNSLIKKYMDMYYHEPKNFEDFVYIGLVMQGNGMEESVEAMRRGRPYCMGALYWQINDSWPVVSWSSIDYYNNWKAQHYRMRDVFAPLALGIENKDGNLNFYTMSDYLENRSDLILTVQIVDFSDGVKQEFKDIVDAEANSSKIVKTVKISDIVGESEKSHTMIHAYLRDSEGNIISTKDYFFYWPNKLDLPETEIESSVSYKDGEYVVTLSSKKLAKDVFVEIPVLGAQFSDNFIDLLPGEERTIVITSPELKGADKTPVTFRHVRETY</sequence>
<evidence type="ECO:0000256" key="7">
    <source>
        <dbReference type="ARBA" id="ARBA00022525"/>
    </source>
</evidence>
<evidence type="ECO:0000256" key="9">
    <source>
        <dbReference type="ARBA" id="ARBA00022801"/>
    </source>
</evidence>
<dbReference type="InterPro" id="IPR036156">
    <property type="entry name" value="Beta-gal/glucu_dom_sf"/>
</dbReference>
<dbReference type="SUPFAM" id="SSF49303">
    <property type="entry name" value="beta-Galactosidase/glucuronidase domain"/>
    <property type="match status" value="3"/>
</dbReference>
<protein>
    <recommendedName>
        <fullName evidence="14">Beta-mannosidase B</fullName>
        <ecNumber evidence="6">3.2.1.25</ecNumber>
    </recommendedName>
    <alternativeName>
        <fullName evidence="15">Mannanase B</fullName>
    </alternativeName>
</protein>
<dbReference type="Pfam" id="PF17786">
    <property type="entry name" value="Mannosidase_ig"/>
    <property type="match status" value="1"/>
</dbReference>
<keyword evidence="9" id="KW-0378">Hydrolase</keyword>
<comment type="pathway">
    <text evidence="4">Glycan metabolism; N-glycan degradation.</text>
</comment>
<evidence type="ECO:0000313" key="22">
    <source>
        <dbReference type="Proteomes" id="UP000032417"/>
    </source>
</evidence>
<dbReference type="Gene3D" id="2.60.40.10">
    <property type="entry name" value="Immunoglobulins"/>
    <property type="match status" value="3"/>
</dbReference>
<evidence type="ECO:0000259" key="18">
    <source>
        <dbReference type="Pfam" id="PF17753"/>
    </source>
</evidence>
<dbReference type="GO" id="GO:0005764">
    <property type="term" value="C:lysosome"/>
    <property type="evidence" value="ECO:0007669"/>
    <property type="project" value="UniProtKB-SubCell"/>
</dbReference>
<evidence type="ECO:0000313" key="21">
    <source>
        <dbReference type="EMBL" id="CEA15591.1"/>
    </source>
</evidence>
<dbReference type="PATRIC" id="fig|1562970.3.peg.822"/>
<dbReference type="Pfam" id="PF00703">
    <property type="entry name" value="Glyco_hydro_2"/>
    <property type="match status" value="1"/>
</dbReference>
<evidence type="ECO:0000256" key="6">
    <source>
        <dbReference type="ARBA" id="ARBA00012754"/>
    </source>
</evidence>
<evidence type="ECO:0000256" key="13">
    <source>
        <dbReference type="ARBA" id="ARBA00038429"/>
    </source>
</evidence>
<evidence type="ECO:0000256" key="4">
    <source>
        <dbReference type="ARBA" id="ARBA00004740"/>
    </source>
</evidence>
<keyword evidence="12" id="KW-0326">Glycosidase</keyword>
<evidence type="ECO:0000259" key="17">
    <source>
        <dbReference type="Pfam" id="PF00703"/>
    </source>
</evidence>
<dbReference type="InterPro" id="IPR006102">
    <property type="entry name" value="Ig-like_GH2"/>
</dbReference>
<dbReference type="GO" id="GO:0006516">
    <property type="term" value="P:glycoprotein catabolic process"/>
    <property type="evidence" value="ECO:0007669"/>
    <property type="project" value="TreeGrafter"/>
</dbReference>
<dbReference type="EC" id="3.2.1.25" evidence="6"/>
<feature type="domain" description="Beta-mannosidase Ig-fold" evidence="18">
    <location>
        <begin position="778"/>
        <end position="855"/>
    </location>
</feature>
<evidence type="ECO:0000259" key="20">
    <source>
        <dbReference type="Pfam" id="PF22666"/>
    </source>
</evidence>
<dbReference type="Pfam" id="PF17753">
    <property type="entry name" value="Ig_mannosidase"/>
    <property type="match status" value="1"/>
</dbReference>
<dbReference type="KEGG" id="pbt:ING2E5B_0827"/>
<keyword evidence="11" id="KW-0458">Lysosome</keyword>
<evidence type="ECO:0000256" key="12">
    <source>
        <dbReference type="ARBA" id="ARBA00023295"/>
    </source>
</evidence>
<dbReference type="InterPro" id="IPR041447">
    <property type="entry name" value="Mannosidase_ig"/>
</dbReference>
<dbReference type="InterPro" id="IPR017853">
    <property type="entry name" value="GH"/>
</dbReference>
<dbReference type="PANTHER" id="PTHR43730:SF1">
    <property type="entry name" value="BETA-MANNOSIDASE"/>
    <property type="match status" value="1"/>
</dbReference>
<dbReference type="FunFam" id="2.60.120.260:FF:000060">
    <property type="entry name" value="Probable beta-mannosidase"/>
    <property type="match status" value="1"/>
</dbReference>
<evidence type="ECO:0000256" key="1">
    <source>
        <dbReference type="ARBA" id="ARBA00000829"/>
    </source>
</evidence>
<evidence type="ECO:0000259" key="19">
    <source>
        <dbReference type="Pfam" id="PF17786"/>
    </source>
</evidence>
<keyword evidence="22" id="KW-1185">Reference proteome</keyword>
<evidence type="ECO:0000256" key="16">
    <source>
        <dbReference type="SAM" id="SignalP"/>
    </source>
</evidence>
<dbReference type="FunFam" id="3.20.20.80:FF:000050">
    <property type="entry name" value="Beta-mannosidase B"/>
    <property type="match status" value="1"/>
</dbReference>
<comment type="subcellular location">
    <subcellularLocation>
        <location evidence="2">Lysosome</location>
    </subcellularLocation>
    <subcellularLocation>
        <location evidence="3">Secreted</location>
    </subcellularLocation>
</comment>
<dbReference type="InterPro" id="IPR041625">
    <property type="entry name" value="Beta-mannosidase_Ig"/>
</dbReference>
<name>A0A098BZI9_9BACT</name>
<dbReference type="InterPro" id="IPR008979">
    <property type="entry name" value="Galactose-bd-like_sf"/>
</dbReference>
<dbReference type="AlphaFoldDB" id="A0A098BZI9"/>
<dbReference type="GO" id="GO:0005975">
    <property type="term" value="P:carbohydrate metabolic process"/>
    <property type="evidence" value="ECO:0007669"/>
    <property type="project" value="InterPro"/>
</dbReference>
<feature type="domain" description="Beta-mannosidase-like galactose-binding" evidence="20">
    <location>
        <begin position="30"/>
        <end position="208"/>
    </location>
</feature>
<dbReference type="SUPFAM" id="SSF51445">
    <property type="entry name" value="(Trans)glycosidases"/>
    <property type="match status" value="1"/>
</dbReference>
<keyword evidence="8 16" id="KW-0732">Signal</keyword>
<evidence type="ECO:0000256" key="2">
    <source>
        <dbReference type="ARBA" id="ARBA00004371"/>
    </source>
</evidence>
<evidence type="ECO:0000256" key="8">
    <source>
        <dbReference type="ARBA" id="ARBA00022729"/>
    </source>
</evidence>
<gene>
    <name evidence="21" type="ORF">ING2E5B_0827</name>
</gene>
<keyword evidence="7" id="KW-0964">Secreted</keyword>
<organism evidence="21 22">
    <name type="scientific">Fermentimonas caenicola</name>
    <dbReference type="NCBI Taxonomy" id="1562970"/>
    <lineage>
        <taxon>Bacteria</taxon>
        <taxon>Pseudomonadati</taxon>
        <taxon>Bacteroidota</taxon>
        <taxon>Bacteroidia</taxon>
        <taxon>Bacteroidales</taxon>
        <taxon>Dysgonomonadaceae</taxon>
        <taxon>Fermentimonas</taxon>
    </lineage>
</organism>
<dbReference type="InterPro" id="IPR054593">
    <property type="entry name" value="Beta-mannosidase-like_N2"/>
</dbReference>
<comment type="subunit">
    <text evidence="5">Homodimer.</text>
</comment>
<dbReference type="Gene3D" id="3.20.20.80">
    <property type="entry name" value="Glycosidases"/>
    <property type="match status" value="1"/>
</dbReference>
<keyword evidence="10" id="KW-0325">Glycoprotein</keyword>
<comment type="catalytic activity">
    <reaction evidence="1">
        <text>Hydrolysis of terminal, non-reducing beta-D-mannose residues in beta-D-mannosides.</text>
        <dbReference type="EC" id="3.2.1.25"/>
    </reaction>
</comment>
<proteinExistence type="inferred from homology"/>
<evidence type="ECO:0000256" key="15">
    <source>
        <dbReference type="ARBA" id="ARBA00041614"/>
    </source>
</evidence>